<evidence type="ECO:0000256" key="2">
    <source>
        <dbReference type="ARBA" id="ARBA00022723"/>
    </source>
</evidence>
<dbReference type="AlphaFoldDB" id="A0A915CVE8"/>
<dbReference type="PANTHER" id="PTHR46481:SF10">
    <property type="entry name" value="ZINC FINGER BED DOMAIN-CONTAINING PROTEIN 39"/>
    <property type="match status" value="1"/>
</dbReference>
<organism evidence="6 7">
    <name type="scientific">Ditylenchus dipsaci</name>
    <dbReference type="NCBI Taxonomy" id="166011"/>
    <lineage>
        <taxon>Eukaryota</taxon>
        <taxon>Metazoa</taxon>
        <taxon>Ecdysozoa</taxon>
        <taxon>Nematoda</taxon>
        <taxon>Chromadorea</taxon>
        <taxon>Rhabditida</taxon>
        <taxon>Tylenchina</taxon>
        <taxon>Tylenchomorpha</taxon>
        <taxon>Sphaerularioidea</taxon>
        <taxon>Anguinidae</taxon>
        <taxon>Anguininae</taxon>
        <taxon>Ditylenchus</taxon>
    </lineage>
</organism>
<keyword evidence="2" id="KW-0479">Metal-binding</keyword>
<dbReference type="WBParaSite" id="jg12786">
    <property type="protein sequence ID" value="jg12786"/>
    <property type="gene ID" value="jg12786"/>
</dbReference>
<evidence type="ECO:0000256" key="4">
    <source>
        <dbReference type="ARBA" id="ARBA00022833"/>
    </source>
</evidence>
<sequence length="132" mass="15014">MLKSLRAYLIVGLESHGYPVLESQFESLSFTTDIWSSSSYSFISLIAHGINQEWKREKFVLAIRELPGSHTGEVINSAIKQILAEWDISKAPSTSVASEQLFSHAREVFHYKRGQLDSYNAEQLIFLNRALH</sequence>
<keyword evidence="5" id="KW-0539">Nucleus</keyword>
<comment type="subcellular location">
    <subcellularLocation>
        <location evidence="1">Nucleus</location>
    </subcellularLocation>
</comment>
<protein>
    <submittedName>
        <fullName evidence="7">HAT C-terminal dimerisation domain-containing protein</fullName>
    </submittedName>
</protein>
<proteinExistence type="predicted"/>
<evidence type="ECO:0000256" key="3">
    <source>
        <dbReference type="ARBA" id="ARBA00022771"/>
    </source>
</evidence>
<dbReference type="GO" id="GO:0008270">
    <property type="term" value="F:zinc ion binding"/>
    <property type="evidence" value="ECO:0007669"/>
    <property type="project" value="UniProtKB-KW"/>
</dbReference>
<name>A0A915CVE8_9BILA</name>
<keyword evidence="3" id="KW-0863">Zinc-finger</keyword>
<dbReference type="InterPro" id="IPR052035">
    <property type="entry name" value="ZnF_BED_domain_contain"/>
</dbReference>
<reference evidence="7" key="1">
    <citation type="submission" date="2022-11" db="UniProtKB">
        <authorList>
            <consortium name="WormBaseParasite"/>
        </authorList>
    </citation>
    <scope>IDENTIFICATION</scope>
</reference>
<evidence type="ECO:0000256" key="1">
    <source>
        <dbReference type="ARBA" id="ARBA00004123"/>
    </source>
</evidence>
<dbReference type="PANTHER" id="PTHR46481">
    <property type="entry name" value="ZINC FINGER BED DOMAIN-CONTAINING PROTEIN 4"/>
    <property type="match status" value="1"/>
</dbReference>
<dbReference type="GO" id="GO:0005634">
    <property type="term" value="C:nucleus"/>
    <property type="evidence" value="ECO:0007669"/>
    <property type="project" value="UniProtKB-SubCell"/>
</dbReference>
<dbReference type="InterPro" id="IPR012337">
    <property type="entry name" value="RNaseH-like_sf"/>
</dbReference>
<dbReference type="Proteomes" id="UP000887574">
    <property type="component" value="Unplaced"/>
</dbReference>
<evidence type="ECO:0000256" key="5">
    <source>
        <dbReference type="ARBA" id="ARBA00023242"/>
    </source>
</evidence>
<keyword evidence="4" id="KW-0862">Zinc</keyword>
<evidence type="ECO:0000313" key="6">
    <source>
        <dbReference type="Proteomes" id="UP000887574"/>
    </source>
</evidence>
<evidence type="ECO:0000313" key="7">
    <source>
        <dbReference type="WBParaSite" id="jg12786"/>
    </source>
</evidence>
<keyword evidence="6" id="KW-1185">Reference proteome</keyword>
<accession>A0A915CVE8</accession>
<dbReference type="SUPFAM" id="SSF53098">
    <property type="entry name" value="Ribonuclease H-like"/>
    <property type="match status" value="1"/>
</dbReference>